<reference evidence="2 3" key="1">
    <citation type="submission" date="2017-06" db="EMBL/GenBank/DDBJ databases">
        <authorList>
            <person name="Kim H.J."/>
            <person name="Triplett B.A."/>
        </authorList>
    </citation>
    <scope>NUCLEOTIDE SEQUENCE [LARGE SCALE GENOMIC DNA]</scope>
    <source>
        <strain evidence="2 3">DSM 25597</strain>
    </source>
</reference>
<sequence>MNFYDFLRTSKTRDPKRFSDLTETEMNRIEKELRLENKLDSTSGSEALLNFIKALQEHASGLDFLIANPNLAQAIFLEKPRFNTSERMQLEAYQKMDMQRFFDHILHTELENAIGEATAKNQYARLAHIAKFNRYLPETITLLLKSKASDMLMLIETRVKGGVMNVYKELEAIKPILIFLGDQHLIQKEKTVQNMVLSNSLKKAGEPGIVAFFSALDDFFDAIGTRSNNLIEKEKKRETLRGCGCVFMFLLSLTLFAFLFVKYVLIEPPVKMTSKEYPANHRRSDKFPAYLTDFDRSDIKEYQYVGPPYKRGVPLDKQFGSYPKEMTLEQGPSITNNSSYDLIIFSNENQFTTENAPSAAATYIASGEDGHAGFFYVNRLYFGDSLSLFNTRYDEASEETIDSLSLFETDYIKNNGTTKRFLVQPSFSREAISYRTIFRSRSPITIRDTLDRLLFDGTGSIIVFDRDSIQKTQRLPFIFPPL</sequence>
<organism evidence="2 3">
    <name type="scientific">Dokdonia pacifica</name>
    <dbReference type="NCBI Taxonomy" id="1627892"/>
    <lineage>
        <taxon>Bacteria</taxon>
        <taxon>Pseudomonadati</taxon>
        <taxon>Bacteroidota</taxon>
        <taxon>Flavobacteriia</taxon>
        <taxon>Flavobacteriales</taxon>
        <taxon>Flavobacteriaceae</taxon>
        <taxon>Dokdonia</taxon>
    </lineage>
</organism>
<gene>
    <name evidence="2" type="ORF">SAMN06265376_11174</name>
</gene>
<feature type="transmembrane region" description="Helical" evidence="1">
    <location>
        <begin position="246"/>
        <end position="265"/>
    </location>
</feature>
<dbReference type="RefSeq" id="WP_089373825.1">
    <property type="nucleotide sequence ID" value="NZ_BMEP01000008.1"/>
</dbReference>
<accession>A0A239DMT5</accession>
<keyword evidence="1" id="KW-0472">Membrane</keyword>
<dbReference type="AlphaFoldDB" id="A0A239DMT5"/>
<proteinExistence type="predicted"/>
<evidence type="ECO:0000313" key="3">
    <source>
        <dbReference type="Proteomes" id="UP000198379"/>
    </source>
</evidence>
<name>A0A239DMT5_9FLAO</name>
<keyword evidence="1" id="KW-0812">Transmembrane</keyword>
<protein>
    <submittedName>
        <fullName evidence="2">Uncharacterized protein</fullName>
    </submittedName>
</protein>
<keyword evidence="1" id="KW-1133">Transmembrane helix</keyword>
<evidence type="ECO:0000256" key="1">
    <source>
        <dbReference type="SAM" id="Phobius"/>
    </source>
</evidence>
<dbReference type="Proteomes" id="UP000198379">
    <property type="component" value="Unassembled WGS sequence"/>
</dbReference>
<keyword evidence="3" id="KW-1185">Reference proteome</keyword>
<evidence type="ECO:0000313" key="2">
    <source>
        <dbReference type="EMBL" id="SNS33102.1"/>
    </source>
</evidence>
<dbReference type="EMBL" id="FZNY01000011">
    <property type="protein sequence ID" value="SNS33102.1"/>
    <property type="molecule type" value="Genomic_DNA"/>
</dbReference>